<evidence type="ECO:0000313" key="2">
    <source>
        <dbReference type="Proteomes" id="UP001565368"/>
    </source>
</evidence>
<gene>
    <name evidence="1" type="ORF">Q8F55_005301</name>
</gene>
<keyword evidence="2" id="KW-1185">Reference proteome</keyword>
<reference evidence="1 2" key="1">
    <citation type="submission" date="2023-08" db="EMBL/GenBank/DDBJ databases">
        <title>Annotated Genome Sequence of Vanrija albida AlHP1.</title>
        <authorList>
            <person name="Herzog R."/>
        </authorList>
    </citation>
    <scope>NUCLEOTIDE SEQUENCE [LARGE SCALE GENOMIC DNA]</scope>
    <source>
        <strain evidence="1 2">AlHP1</strain>
    </source>
</reference>
<comment type="caution">
    <text evidence="1">The sequence shown here is derived from an EMBL/GenBank/DDBJ whole genome shotgun (WGS) entry which is preliminary data.</text>
</comment>
<dbReference type="RefSeq" id="XP_069208433.1">
    <property type="nucleotide sequence ID" value="XM_069353791.1"/>
</dbReference>
<accession>A0ABR3Q186</accession>
<dbReference type="PANTHER" id="PTHR33875">
    <property type="entry name" value="OS09G0542200 PROTEIN"/>
    <property type="match status" value="1"/>
</dbReference>
<name>A0ABR3Q186_9TREE</name>
<sequence length="211" mass="23335">MGLPRSLAFLRTGTGGQSLEVFIDPLCPPSRNITRSLAANVVPHISKGGKYEGKLQLITRIYPQPFHYLSAYPAEALLVFGQEHPDLFWDFLLATYDIQENFFNRLVLDQTPRQVTEAYVDVAVKVIQSAGKLGAESADVAKEALLSKLAVHEKNNGGSTAFLDFKFLIREGRQNGIHVTPTALFNGLEDPAVSSGWGKAEWDQYLADRLD</sequence>
<dbReference type="PANTHER" id="PTHR33875:SF2">
    <property type="entry name" value="ACR183CP"/>
    <property type="match status" value="1"/>
</dbReference>
<evidence type="ECO:0000313" key="1">
    <source>
        <dbReference type="EMBL" id="KAL1408489.1"/>
    </source>
</evidence>
<protein>
    <recommendedName>
        <fullName evidence="3">Thioredoxin-like fold domain-containing protein</fullName>
    </recommendedName>
</protein>
<dbReference type="GeneID" id="95986344"/>
<organism evidence="1 2">
    <name type="scientific">Vanrija albida</name>
    <dbReference type="NCBI Taxonomy" id="181172"/>
    <lineage>
        <taxon>Eukaryota</taxon>
        <taxon>Fungi</taxon>
        <taxon>Dikarya</taxon>
        <taxon>Basidiomycota</taxon>
        <taxon>Agaricomycotina</taxon>
        <taxon>Tremellomycetes</taxon>
        <taxon>Trichosporonales</taxon>
        <taxon>Trichosporonaceae</taxon>
        <taxon>Vanrija</taxon>
    </lineage>
</organism>
<evidence type="ECO:0008006" key="3">
    <source>
        <dbReference type="Google" id="ProtNLM"/>
    </source>
</evidence>
<dbReference type="Gene3D" id="3.40.30.10">
    <property type="entry name" value="Glutaredoxin"/>
    <property type="match status" value="1"/>
</dbReference>
<dbReference type="InterPro" id="IPR036249">
    <property type="entry name" value="Thioredoxin-like_sf"/>
</dbReference>
<dbReference type="SUPFAM" id="SSF52833">
    <property type="entry name" value="Thioredoxin-like"/>
    <property type="match status" value="1"/>
</dbReference>
<dbReference type="EMBL" id="JBBXJM010000004">
    <property type="protein sequence ID" value="KAL1408489.1"/>
    <property type="molecule type" value="Genomic_DNA"/>
</dbReference>
<proteinExistence type="predicted"/>
<dbReference type="Proteomes" id="UP001565368">
    <property type="component" value="Unassembled WGS sequence"/>
</dbReference>